<evidence type="ECO:0000313" key="10">
    <source>
        <dbReference type="Proteomes" id="UP000325579"/>
    </source>
</evidence>
<protein>
    <recommendedName>
        <fullName evidence="8">Rhodopsin domain-containing protein</fullName>
    </recommendedName>
</protein>
<dbReference type="GeneID" id="43666256"/>
<dbReference type="Proteomes" id="UP000325579">
    <property type="component" value="Unassembled WGS sequence"/>
</dbReference>
<feature type="compositionally biased region" description="Polar residues" evidence="6">
    <location>
        <begin position="339"/>
        <end position="362"/>
    </location>
</feature>
<accession>A0A5N7DH89</accession>
<keyword evidence="4 7" id="KW-0472">Membrane</keyword>
<keyword evidence="10" id="KW-1185">Reference proteome</keyword>
<evidence type="ECO:0000313" key="9">
    <source>
        <dbReference type="EMBL" id="KAE8405757.1"/>
    </source>
</evidence>
<dbReference type="AlphaFoldDB" id="A0A5N7DH89"/>
<feature type="transmembrane region" description="Helical" evidence="7">
    <location>
        <begin position="274"/>
        <end position="296"/>
    </location>
</feature>
<dbReference type="GO" id="GO:0016020">
    <property type="term" value="C:membrane"/>
    <property type="evidence" value="ECO:0007669"/>
    <property type="project" value="UniProtKB-SubCell"/>
</dbReference>
<evidence type="ECO:0000256" key="4">
    <source>
        <dbReference type="ARBA" id="ARBA00023136"/>
    </source>
</evidence>
<feature type="domain" description="Rhodopsin" evidence="8">
    <location>
        <begin position="29"/>
        <end position="294"/>
    </location>
</feature>
<dbReference type="InterPro" id="IPR052337">
    <property type="entry name" value="SAT4-like"/>
</dbReference>
<dbReference type="PANTHER" id="PTHR33048">
    <property type="entry name" value="PTH11-LIKE INTEGRAL MEMBRANE PROTEIN (AFU_ORTHOLOGUE AFUA_5G11245)"/>
    <property type="match status" value="1"/>
</dbReference>
<sequence>MARNSTIDEVTFVTILWVCLTISFFFVIVRLALQYRIDRKWHTSDFMILVAWLLSLGNAIAWSSMYKQMYQVISLSKSSTTIDFSKVPPNIAWMQKRYLNGQLSAYLLSFTGLWLIKLSFVFFFRQLGNRYRTQKILWWVVLVLVIACYGGTLGCLDYKCEMSSLEYSIEVCASAGAMHSQKVRLSVATTLDIVSDAAIIVLSGNVMWRARVNLTRKLALIGVSFLTAFIIIIALLRLFLSESDMSIIDPIWLGFWNALEICVGELTPITQRLVWNYLIVSLAILVACLASFWTFYTKSKRSPSPSDIYRRDSPPARNYASFEAPILLGSDMSERDKNPQSAVSIQSLNSRQPPDTYHATQV</sequence>
<feature type="transmembrane region" description="Helical" evidence="7">
    <location>
        <begin position="185"/>
        <end position="206"/>
    </location>
</feature>
<organism evidence="9 10">
    <name type="scientific">Aspergillus pseudonomiae</name>
    <dbReference type="NCBI Taxonomy" id="1506151"/>
    <lineage>
        <taxon>Eukaryota</taxon>
        <taxon>Fungi</taxon>
        <taxon>Dikarya</taxon>
        <taxon>Ascomycota</taxon>
        <taxon>Pezizomycotina</taxon>
        <taxon>Eurotiomycetes</taxon>
        <taxon>Eurotiomycetidae</taxon>
        <taxon>Eurotiales</taxon>
        <taxon>Aspergillaceae</taxon>
        <taxon>Aspergillus</taxon>
        <taxon>Aspergillus subgen. Circumdati</taxon>
    </lineage>
</organism>
<reference evidence="9 10" key="1">
    <citation type="submission" date="2019-04" db="EMBL/GenBank/DDBJ databases">
        <authorList>
            <consortium name="DOE Joint Genome Institute"/>
            <person name="Mondo S."/>
            <person name="Kjaerbolling I."/>
            <person name="Vesth T."/>
            <person name="Frisvad J.C."/>
            <person name="Nybo J.L."/>
            <person name="Theobald S."/>
            <person name="Kildgaard S."/>
            <person name="Isbrandt T."/>
            <person name="Kuo A."/>
            <person name="Sato A."/>
            <person name="Lyhne E.K."/>
            <person name="Kogle M.E."/>
            <person name="Wiebenga A."/>
            <person name="Kun R.S."/>
            <person name="Lubbers R.J."/>
            <person name="Makela M.R."/>
            <person name="Barry K."/>
            <person name="Chovatia M."/>
            <person name="Clum A."/>
            <person name="Daum C."/>
            <person name="Haridas S."/>
            <person name="He G."/>
            <person name="LaButti K."/>
            <person name="Lipzen A."/>
            <person name="Riley R."/>
            <person name="Salamov A."/>
            <person name="Simmons B.A."/>
            <person name="Magnuson J.K."/>
            <person name="Henrissat B."/>
            <person name="Mortensen U.H."/>
            <person name="Larsen T.O."/>
            <person name="Devries R.P."/>
            <person name="Grigoriev I.V."/>
            <person name="Machida M."/>
            <person name="Baker S.E."/>
            <person name="Andersen M.R."/>
            <person name="Cantor M.N."/>
            <person name="Hua S.X."/>
        </authorList>
    </citation>
    <scope>NUCLEOTIDE SEQUENCE [LARGE SCALE GENOMIC DNA]</scope>
    <source>
        <strain evidence="9 10">CBS 119388</strain>
    </source>
</reference>
<feature type="transmembrane region" description="Helical" evidence="7">
    <location>
        <begin position="218"/>
        <end position="240"/>
    </location>
</feature>
<name>A0A5N7DH89_9EURO</name>
<evidence type="ECO:0000256" key="5">
    <source>
        <dbReference type="ARBA" id="ARBA00038359"/>
    </source>
</evidence>
<dbReference type="RefSeq" id="XP_031943076.1">
    <property type="nucleotide sequence ID" value="XM_032081565.1"/>
</dbReference>
<evidence type="ECO:0000256" key="6">
    <source>
        <dbReference type="SAM" id="MobiDB-lite"/>
    </source>
</evidence>
<keyword evidence="2 7" id="KW-0812">Transmembrane</keyword>
<dbReference type="Pfam" id="PF20684">
    <property type="entry name" value="Fung_rhodopsin"/>
    <property type="match status" value="1"/>
</dbReference>
<comment type="similarity">
    <text evidence="5">Belongs to the SAT4 family.</text>
</comment>
<evidence type="ECO:0000259" key="8">
    <source>
        <dbReference type="Pfam" id="PF20684"/>
    </source>
</evidence>
<dbReference type="InterPro" id="IPR049326">
    <property type="entry name" value="Rhodopsin_dom_fungi"/>
</dbReference>
<evidence type="ECO:0000256" key="1">
    <source>
        <dbReference type="ARBA" id="ARBA00004141"/>
    </source>
</evidence>
<keyword evidence="3 7" id="KW-1133">Transmembrane helix</keyword>
<evidence type="ECO:0000256" key="2">
    <source>
        <dbReference type="ARBA" id="ARBA00022692"/>
    </source>
</evidence>
<feature type="transmembrane region" description="Helical" evidence="7">
    <location>
        <begin position="103"/>
        <end position="124"/>
    </location>
</feature>
<dbReference type="EMBL" id="ML736758">
    <property type="protein sequence ID" value="KAE8405757.1"/>
    <property type="molecule type" value="Genomic_DNA"/>
</dbReference>
<feature type="region of interest" description="Disordered" evidence="6">
    <location>
        <begin position="331"/>
        <end position="362"/>
    </location>
</feature>
<dbReference type="PANTHER" id="PTHR33048:SF47">
    <property type="entry name" value="INTEGRAL MEMBRANE PROTEIN-RELATED"/>
    <property type="match status" value="1"/>
</dbReference>
<evidence type="ECO:0000256" key="3">
    <source>
        <dbReference type="ARBA" id="ARBA00022989"/>
    </source>
</evidence>
<feature type="transmembrane region" description="Helical" evidence="7">
    <location>
        <begin position="12"/>
        <end position="33"/>
    </location>
</feature>
<feature type="transmembrane region" description="Helical" evidence="7">
    <location>
        <begin position="45"/>
        <end position="65"/>
    </location>
</feature>
<dbReference type="OrthoDB" id="444631at2759"/>
<proteinExistence type="inferred from homology"/>
<comment type="subcellular location">
    <subcellularLocation>
        <location evidence="1">Membrane</location>
        <topology evidence="1">Multi-pass membrane protein</topology>
    </subcellularLocation>
</comment>
<gene>
    <name evidence="9" type="ORF">BDV37DRAFT_244604</name>
</gene>
<evidence type="ECO:0000256" key="7">
    <source>
        <dbReference type="SAM" id="Phobius"/>
    </source>
</evidence>
<feature type="transmembrane region" description="Helical" evidence="7">
    <location>
        <begin position="136"/>
        <end position="154"/>
    </location>
</feature>